<dbReference type="AlphaFoldDB" id="A0A1J0AGD6"/>
<dbReference type="GO" id="GO:0051536">
    <property type="term" value="F:iron-sulfur cluster binding"/>
    <property type="evidence" value="ECO:0007669"/>
    <property type="project" value="InterPro"/>
</dbReference>
<feature type="domain" description="2Fe-2S ferredoxin-type" evidence="1">
    <location>
        <begin position="6"/>
        <end position="82"/>
    </location>
</feature>
<evidence type="ECO:0000313" key="2">
    <source>
        <dbReference type="EMBL" id="APB34975.1"/>
    </source>
</evidence>
<dbReference type="STRING" id="1188229.GlitD10_2634"/>
<evidence type="ECO:0000313" key="3">
    <source>
        <dbReference type="Proteomes" id="UP000180235"/>
    </source>
</evidence>
<dbReference type="InterPro" id="IPR036010">
    <property type="entry name" value="2Fe-2S_ferredoxin-like_sf"/>
</dbReference>
<reference evidence="2 3" key="1">
    <citation type="submission" date="2016-10" db="EMBL/GenBank/DDBJ databases">
        <title>Description of Gloeomargarita lithophora gen. nov., sp. nov., a thylakoid-bearing basal-branching cyanobacterium with intracellular carbonates, and proposal for Gloeomargaritales ord. nov.</title>
        <authorList>
            <person name="Moreira D."/>
            <person name="Tavera R."/>
            <person name="Benzerara K."/>
            <person name="Skouri-Panet F."/>
            <person name="Couradeau E."/>
            <person name="Gerard E."/>
            <person name="Loussert C."/>
            <person name="Novelo E."/>
            <person name="Zivanovic Y."/>
            <person name="Lopez-Garcia P."/>
        </authorList>
    </citation>
    <scope>NUCLEOTIDE SEQUENCE [LARGE SCALE GENOMIC DNA]</scope>
    <source>
        <strain evidence="2 3">D10</strain>
    </source>
</reference>
<dbReference type="InterPro" id="IPR012675">
    <property type="entry name" value="Beta-grasp_dom_sf"/>
</dbReference>
<proteinExistence type="predicted"/>
<dbReference type="InterPro" id="IPR001041">
    <property type="entry name" value="2Fe-2S_ferredoxin-type"/>
</dbReference>
<keyword evidence="3" id="KW-1185">Reference proteome</keyword>
<dbReference type="PROSITE" id="PS51085">
    <property type="entry name" value="2FE2S_FER_2"/>
    <property type="match status" value="1"/>
</dbReference>
<name>A0A1J0AGD6_9CYAN</name>
<sequence>MKIMAVQVHFLPEDITVTATVGEPLLGVAERAGVVIPTGCLLGACHACVVDWELAPGAEPEGVRACLTSIPAGVAMLIIHLYQDPTW</sequence>
<gene>
    <name evidence="2" type="ORF">GlitD10_2634</name>
</gene>
<dbReference type="KEGG" id="glt:GlitD10_2634"/>
<organism evidence="2 3">
    <name type="scientific">Gloeomargarita lithophora Alchichica-D10</name>
    <dbReference type="NCBI Taxonomy" id="1188229"/>
    <lineage>
        <taxon>Bacteria</taxon>
        <taxon>Bacillati</taxon>
        <taxon>Cyanobacteriota</taxon>
        <taxon>Cyanophyceae</taxon>
        <taxon>Gloeomargaritales</taxon>
        <taxon>Gloeomargaritaceae</taxon>
        <taxon>Gloeomargarita</taxon>
    </lineage>
</organism>
<accession>A0A1J0AGD6</accession>
<dbReference type="SUPFAM" id="SSF54292">
    <property type="entry name" value="2Fe-2S ferredoxin-like"/>
    <property type="match status" value="1"/>
</dbReference>
<dbReference type="Gene3D" id="3.10.20.30">
    <property type="match status" value="1"/>
</dbReference>
<evidence type="ECO:0000259" key="1">
    <source>
        <dbReference type="PROSITE" id="PS51085"/>
    </source>
</evidence>
<dbReference type="CDD" id="cd00207">
    <property type="entry name" value="fer2"/>
    <property type="match status" value="1"/>
</dbReference>
<dbReference type="Proteomes" id="UP000180235">
    <property type="component" value="Chromosome"/>
</dbReference>
<protein>
    <submittedName>
        <fullName evidence="2">Ferredoxin</fullName>
    </submittedName>
</protein>
<dbReference type="Pfam" id="PF00111">
    <property type="entry name" value="Fer2"/>
    <property type="match status" value="1"/>
</dbReference>
<dbReference type="EMBL" id="CP017675">
    <property type="protein sequence ID" value="APB34975.1"/>
    <property type="molecule type" value="Genomic_DNA"/>
</dbReference>